<dbReference type="RefSeq" id="WP_146688496.1">
    <property type="nucleotide sequence ID" value="NZ_LT629750.1"/>
</dbReference>
<sequence>MRPAQPGTKFCFLQALRAIAAWLVIADHALIAVTHGEPSNPVTSFAWALGGSGVYIFFVISGFIMAHISWDDFGQPGAAQQFMRRRIVRIVPLYWLATMGAIVFHRASANDTVPAGLPELLQSLFFIPYYAENVGWAPILRQGWTLNYEMMFYVLFAVALTLPRKVALWGVAVALGLFTLIGPVLQPGILSYLSSPITLWFVLGIGLAWLWRSCGFSEPEGLARSVKFLEPFGDASYSTYLVHGVTLTMLLQVWRVPSAWFVPVAMVVAAGAGLAVHIFVEKPMLHAIAGKKPLIINRGAHNVGL</sequence>
<evidence type="ECO:0000313" key="4">
    <source>
        <dbReference type="Proteomes" id="UP000243904"/>
    </source>
</evidence>
<dbReference type="Proteomes" id="UP000243904">
    <property type="component" value="Chromosome I"/>
</dbReference>
<keyword evidence="4" id="KW-1185">Reference proteome</keyword>
<keyword evidence="3" id="KW-0012">Acyltransferase</keyword>
<organism evidence="3 4">
    <name type="scientific">Bradyrhizobium canariense</name>
    <dbReference type="NCBI Taxonomy" id="255045"/>
    <lineage>
        <taxon>Bacteria</taxon>
        <taxon>Pseudomonadati</taxon>
        <taxon>Pseudomonadota</taxon>
        <taxon>Alphaproteobacteria</taxon>
        <taxon>Hyphomicrobiales</taxon>
        <taxon>Nitrobacteraceae</taxon>
        <taxon>Bradyrhizobium</taxon>
    </lineage>
</organism>
<reference evidence="4" key="1">
    <citation type="submission" date="2016-10" db="EMBL/GenBank/DDBJ databases">
        <authorList>
            <person name="Varghese N."/>
            <person name="Submissions S."/>
        </authorList>
    </citation>
    <scope>NUCLEOTIDE SEQUENCE [LARGE SCALE GENOMIC DNA]</scope>
    <source>
        <strain evidence="4">GAS369</strain>
    </source>
</reference>
<keyword evidence="1" id="KW-0812">Transmembrane</keyword>
<feature type="transmembrane region" description="Helical" evidence="1">
    <location>
        <begin position="152"/>
        <end position="177"/>
    </location>
</feature>
<proteinExistence type="predicted"/>
<keyword evidence="1" id="KW-0472">Membrane</keyword>
<evidence type="ECO:0000313" key="3">
    <source>
        <dbReference type="EMBL" id="SDT00067.1"/>
    </source>
</evidence>
<feature type="transmembrane region" description="Helical" evidence="1">
    <location>
        <begin position="12"/>
        <end position="33"/>
    </location>
</feature>
<name>A0A1H1WS62_9BRAD</name>
<dbReference type="GO" id="GO:0016787">
    <property type="term" value="F:hydrolase activity"/>
    <property type="evidence" value="ECO:0007669"/>
    <property type="project" value="UniProtKB-KW"/>
</dbReference>
<dbReference type="GO" id="GO:0016747">
    <property type="term" value="F:acyltransferase activity, transferring groups other than amino-acyl groups"/>
    <property type="evidence" value="ECO:0007669"/>
    <property type="project" value="InterPro"/>
</dbReference>
<evidence type="ECO:0000259" key="2">
    <source>
        <dbReference type="Pfam" id="PF01757"/>
    </source>
</evidence>
<dbReference type="InterPro" id="IPR002656">
    <property type="entry name" value="Acyl_transf_3_dom"/>
</dbReference>
<accession>A0A1H1WS62</accession>
<keyword evidence="1" id="KW-1133">Transmembrane helix</keyword>
<dbReference type="Pfam" id="PF01757">
    <property type="entry name" value="Acyl_transf_3"/>
    <property type="match status" value="1"/>
</dbReference>
<feature type="transmembrane region" description="Helical" evidence="1">
    <location>
        <begin position="260"/>
        <end position="280"/>
    </location>
</feature>
<dbReference type="EMBL" id="LT629750">
    <property type="protein sequence ID" value="SDT00067.1"/>
    <property type="molecule type" value="Genomic_DNA"/>
</dbReference>
<dbReference type="PANTHER" id="PTHR23028:SF131">
    <property type="entry name" value="BLR2367 PROTEIN"/>
    <property type="match status" value="1"/>
</dbReference>
<feature type="transmembrane region" description="Helical" evidence="1">
    <location>
        <begin position="45"/>
        <end position="66"/>
    </location>
</feature>
<dbReference type="PANTHER" id="PTHR23028">
    <property type="entry name" value="ACETYLTRANSFERASE"/>
    <property type="match status" value="1"/>
</dbReference>
<dbReference type="GO" id="GO:0000271">
    <property type="term" value="P:polysaccharide biosynthetic process"/>
    <property type="evidence" value="ECO:0007669"/>
    <property type="project" value="TreeGrafter"/>
</dbReference>
<evidence type="ECO:0000256" key="1">
    <source>
        <dbReference type="SAM" id="Phobius"/>
    </source>
</evidence>
<feature type="transmembrane region" description="Helical" evidence="1">
    <location>
        <begin position="189"/>
        <end position="211"/>
    </location>
</feature>
<keyword evidence="3" id="KW-0808">Transferase</keyword>
<dbReference type="AlphaFoldDB" id="A0A1H1WS62"/>
<keyword evidence="3" id="KW-0378">Hydrolase</keyword>
<feature type="domain" description="Acyltransferase 3" evidence="2">
    <location>
        <begin position="13"/>
        <end position="202"/>
    </location>
</feature>
<gene>
    <name evidence="3" type="ORF">SAMN05444158_3994</name>
</gene>
<dbReference type="InterPro" id="IPR050879">
    <property type="entry name" value="Acyltransferase_3"/>
</dbReference>
<dbReference type="GO" id="GO:0016020">
    <property type="term" value="C:membrane"/>
    <property type="evidence" value="ECO:0007669"/>
    <property type="project" value="TreeGrafter"/>
</dbReference>
<feature type="transmembrane region" description="Helical" evidence="1">
    <location>
        <begin position="87"/>
        <end position="108"/>
    </location>
</feature>
<protein>
    <submittedName>
        <fullName evidence="3">Peptidoglycan/LPS O-acetylase OafA/YrhL, contains acyltransferase and SGNH-hydrolase domains</fullName>
    </submittedName>
</protein>